<evidence type="ECO:0000313" key="2">
    <source>
        <dbReference type="EMBL" id="SFJ14908.1"/>
    </source>
</evidence>
<dbReference type="OrthoDB" id="7864285at2"/>
<dbReference type="AlphaFoldDB" id="A0A1I3P017"/>
<dbReference type="STRING" id="390807.SAMN04488095_2304"/>
<gene>
    <name evidence="2" type="ORF">SAMN04488095_2304</name>
</gene>
<keyword evidence="1" id="KW-0732">Signal</keyword>
<reference evidence="2 3" key="1">
    <citation type="submission" date="2016-10" db="EMBL/GenBank/DDBJ databases">
        <authorList>
            <person name="de Groot N.N."/>
        </authorList>
    </citation>
    <scope>NUCLEOTIDE SEQUENCE [LARGE SCALE GENOMIC DNA]</scope>
    <source>
        <strain evidence="2 3">DSM 19073</strain>
    </source>
</reference>
<dbReference type="RefSeq" id="WP_092780325.1">
    <property type="nucleotide sequence ID" value="NZ_FORA01000002.1"/>
</dbReference>
<evidence type="ECO:0000256" key="1">
    <source>
        <dbReference type="SAM" id="SignalP"/>
    </source>
</evidence>
<protein>
    <submittedName>
        <fullName evidence="2">Uncharacterized protein</fullName>
    </submittedName>
</protein>
<proteinExistence type="predicted"/>
<feature type="signal peptide" evidence="1">
    <location>
        <begin position="1"/>
        <end position="22"/>
    </location>
</feature>
<evidence type="ECO:0000313" key="3">
    <source>
        <dbReference type="Proteomes" id="UP000199110"/>
    </source>
</evidence>
<name>A0A1I3P017_9RHOB</name>
<dbReference type="EMBL" id="FORA01000002">
    <property type="protein sequence ID" value="SFJ14908.1"/>
    <property type="molecule type" value="Genomic_DNA"/>
</dbReference>
<feature type="chain" id="PRO_5011676093" evidence="1">
    <location>
        <begin position="23"/>
        <end position="119"/>
    </location>
</feature>
<sequence>MRVWLSTAIVAIVWAGMAPAYVADNHSWSMTCNGDGFVLTSDYPVARYIEAGAQSDVKTGIEKLYLGRSCDATNTHLGKGSWCFSNGGFRARFETGEIAFPRQEPICETAAPEMSGCQC</sequence>
<dbReference type="Proteomes" id="UP000199110">
    <property type="component" value="Unassembled WGS sequence"/>
</dbReference>
<accession>A0A1I3P017</accession>
<keyword evidence="3" id="KW-1185">Reference proteome</keyword>
<organism evidence="2 3">
    <name type="scientific">Jannaschia pohangensis</name>
    <dbReference type="NCBI Taxonomy" id="390807"/>
    <lineage>
        <taxon>Bacteria</taxon>
        <taxon>Pseudomonadati</taxon>
        <taxon>Pseudomonadota</taxon>
        <taxon>Alphaproteobacteria</taxon>
        <taxon>Rhodobacterales</taxon>
        <taxon>Roseobacteraceae</taxon>
        <taxon>Jannaschia</taxon>
    </lineage>
</organism>